<keyword evidence="1" id="KW-0862">Zinc</keyword>
<comment type="caution">
    <text evidence="3">The sequence shown here is derived from an EMBL/GenBank/DDBJ whole genome shotgun (WGS) entry which is preliminary data.</text>
</comment>
<evidence type="ECO:0000313" key="4">
    <source>
        <dbReference type="Proteomes" id="UP000747542"/>
    </source>
</evidence>
<feature type="non-terminal residue" evidence="3">
    <location>
        <position position="1"/>
    </location>
</feature>
<dbReference type="PANTHER" id="PTHR46888:SF13">
    <property type="entry name" value="RIBONUCLEASE H"/>
    <property type="match status" value="1"/>
</dbReference>
<dbReference type="PANTHER" id="PTHR46888">
    <property type="entry name" value="ZINC KNUCKLE DOMAINCONTAINING PROTEIN-RELATED"/>
    <property type="match status" value="1"/>
</dbReference>
<dbReference type="EMBL" id="JAHLQT010011632">
    <property type="protein sequence ID" value="KAG7172045.1"/>
    <property type="molecule type" value="Genomic_DNA"/>
</dbReference>
<evidence type="ECO:0000259" key="2">
    <source>
        <dbReference type="PROSITE" id="PS50158"/>
    </source>
</evidence>
<protein>
    <recommendedName>
        <fullName evidence="2">CCHC-type domain-containing protein</fullName>
    </recommendedName>
</protein>
<evidence type="ECO:0000313" key="3">
    <source>
        <dbReference type="EMBL" id="KAG7172045.1"/>
    </source>
</evidence>
<keyword evidence="4" id="KW-1185">Reference proteome</keyword>
<evidence type="ECO:0000256" key="1">
    <source>
        <dbReference type="PROSITE-ProRule" id="PRU00047"/>
    </source>
</evidence>
<keyword evidence="1" id="KW-0479">Metal-binding</keyword>
<name>A0A8J5N2F3_HOMAM</name>
<dbReference type="AlphaFoldDB" id="A0A8J5N2F3"/>
<organism evidence="3 4">
    <name type="scientific">Homarus americanus</name>
    <name type="common">American lobster</name>
    <dbReference type="NCBI Taxonomy" id="6706"/>
    <lineage>
        <taxon>Eukaryota</taxon>
        <taxon>Metazoa</taxon>
        <taxon>Ecdysozoa</taxon>
        <taxon>Arthropoda</taxon>
        <taxon>Crustacea</taxon>
        <taxon>Multicrustacea</taxon>
        <taxon>Malacostraca</taxon>
        <taxon>Eumalacostraca</taxon>
        <taxon>Eucarida</taxon>
        <taxon>Decapoda</taxon>
        <taxon>Pleocyemata</taxon>
        <taxon>Astacidea</taxon>
        <taxon>Nephropoidea</taxon>
        <taxon>Nephropidae</taxon>
        <taxon>Homarus</taxon>
    </lineage>
</organism>
<keyword evidence="1" id="KW-0863">Zinc-finger</keyword>
<dbReference type="GO" id="GO:0003676">
    <property type="term" value="F:nucleic acid binding"/>
    <property type="evidence" value="ECO:0007669"/>
    <property type="project" value="InterPro"/>
</dbReference>
<dbReference type="Proteomes" id="UP000747542">
    <property type="component" value="Unassembled WGS sequence"/>
</dbReference>
<dbReference type="GO" id="GO:0008270">
    <property type="term" value="F:zinc ion binding"/>
    <property type="evidence" value="ECO:0007669"/>
    <property type="project" value="UniProtKB-KW"/>
</dbReference>
<feature type="domain" description="CCHC-type" evidence="2">
    <location>
        <begin position="151"/>
        <end position="164"/>
    </location>
</feature>
<gene>
    <name evidence="3" type="ORF">Hamer_G001021</name>
</gene>
<reference evidence="3" key="1">
    <citation type="journal article" date="2021" name="Sci. Adv.">
        <title>The American lobster genome reveals insights on longevity, neural, and immune adaptations.</title>
        <authorList>
            <person name="Polinski J.M."/>
            <person name="Zimin A.V."/>
            <person name="Clark K.F."/>
            <person name="Kohn A.B."/>
            <person name="Sadowski N."/>
            <person name="Timp W."/>
            <person name="Ptitsyn A."/>
            <person name="Khanna P."/>
            <person name="Romanova D.Y."/>
            <person name="Williams P."/>
            <person name="Greenwood S.J."/>
            <person name="Moroz L.L."/>
            <person name="Walt D.R."/>
            <person name="Bodnar A.G."/>
        </authorList>
    </citation>
    <scope>NUCLEOTIDE SEQUENCE</scope>
    <source>
        <strain evidence="3">GMGI-L3</strain>
    </source>
</reference>
<accession>A0A8J5N2F3</accession>
<dbReference type="InterPro" id="IPR001878">
    <property type="entry name" value="Znf_CCHC"/>
</dbReference>
<feature type="non-terminal residue" evidence="3">
    <location>
        <position position="454"/>
    </location>
</feature>
<dbReference type="PROSITE" id="PS50158">
    <property type="entry name" value="ZF_CCHC"/>
    <property type="match status" value="1"/>
</dbReference>
<proteinExistence type="predicted"/>
<sequence length="454" mass="49153">ASKVKLFNAVSSQLFVDSVDVGLREDHCEASQVNVAESRSVNDELRLLESQIKLKEAEAIAKEVGIRQAKSEAKAKVAEVIAKRVGIRQAEAEAKAKVAEVKAKEADSENLRLRIQLARQGNTNNSNFVRDRRSWTRSPLNGAFKFSTYPCSHCGKPGHKAEFCWTRLQLNTGKPAMIVTEETNTSPDGVMADLSKADRMPIGLVFTKGDVRESAVSVLASRDFDPFQEIFAKDPDIGTFRPFLSQGTVEVDGVETAVSILRDSGCLQTLIKEGVVAARKTDKYVVLGSLWGQGVAPLVLVRVKSSCFSGIANIACVHELPIAGVDLILGNDLAGGQMGNVTPPPVLRERPESTAELQQLEDDMTCVFPLCAVTRSMSMTNDHNVTPVVDDSLSLEGLFANPIASQDIFSAVNAVTGRVALIAAQKQDDSLRLLFDQVSNSANDSGPTTRYFSQ</sequence>